<dbReference type="GO" id="GO:0004222">
    <property type="term" value="F:metalloendopeptidase activity"/>
    <property type="evidence" value="ECO:0007669"/>
    <property type="project" value="TreeGrafter"/>
</dbReference>
<evidence type="ECO:0000259" key="9">
    <source>
        <dbReference type="Pfam" id="PF01551"/>
    </source>
</evidence>
<sequence>MNSGRFHFNGRPNINLGNEPALMVDSLTSSSDQPARLNGRWLIGTILTGMTSIVLMGGALMAALDGQYTYSTAGTHLSSTSDLAPQHNSGGKGDRLNSTSSDFSNKHVIEVNTVTRIDGRDHVKAKPYALLSASLDSFKKQETAADIPPFDPITMYQGEQVAPLQVASDAIYGADIEGEVSISQRDFPLESMSMVALPDHREEAVQDQVKKAAMFMLDNSTDIAAVQSLEDFDAGFAPLSEQQFENIEVRITEENVSFQAKSRKTSQANQIEERIVPILTQTDFIDVLLDGEASEKEANGYISAFSDNFGIKSIKAGQIFRLFLNTDEFDEDEGILQRVSIYENQRHVGTIARNDEGKFVVAPEPSTQMTADAFASQQQNSVGPRATYYDSIYQTGLENEVPQSLIKELIRIYSYSVDFNAAVKSGDEISALYGLDADENTGASEILFTSITVNGRTHRFYRFRTPDDGVVDYYDEDGQSAKQFLLRKPIAAGRFTSGFGMRRHPVLKTRRLHTGTDWAAPRGTTIFAAGDGIIQKAAWSGGYGKRVEIKHANGYVTTYNHMTRFAPGIQAGQKIRQGTVIGYVGTTGLSTGNHLHYEVKVNGRFVNSLKIKVPQGRVLEANVLENFKRERDRINALMETGRSGQRVASLRN</sequence>
<keyword evidence="11" id="KW-1185">Reference proteome</keyword>
<keyword evidence="6" id="KW-0482">Metalloprotease</keyword>
<dbReference type="RefSeq" id="WP_074881829.1">
    <property type="nucleotide sequence ID" value="NZ_FOFM01000002.1"/>
</dbReference>
<feature type="compositionally biased region" description="Polar residues" evidence="7">
    <location>
        <begin position="77"/>
        <end position="89"/>
    </location>
</feature>
<dbReference type="Proteomes" id="UP000076577">
    <property type="component" value="Unassembled WGS sequence"/>
</dbReference>
<feature type="region of interest" description="Disordered" evidence="7">
    <location>
        <begin position="77"/>
        <end position="101"/>
    </location>
</feature>
<keyword evidence="5" id="KW-0862">Zinc</keyword>
<dbReference type="InterPro" id="IPR050570">
    <property type="entry name" value="Cell_wall_metabolism_enzyme"/>
</dbReference>
<evidence type="ECO:0000256" key="7">
    <source>
        <dbReference type="SAM" id="MobiDB-lite"/>
    </source>
</evidence>
<keyword evidence="8" id="KW-1133">Transmembrane helix</keyword>
<evidence type="ECO:0000313" key="10">
    <source>
        <dbReference type="EMBL" id="KZL16571.1"/>
    </source>
</evidence>
<evidence type="ECO:0000256" key="5">
    <source>
        <dbReference type="ARBA" id="ARBA00022833"/>
    </source>
</evidence>
<dbReference type="Pfam" id="PF01551">
    <property type="entry name" value="Peptidase_M23"/>
    <property type="match status" value="1"/>
</dbReference>
<reference evidence="10 11" key="1">
    <citation type="journal article" date="2016" name="Front. Microbiol.">
        <title>Comparative Genomic Analysis Reveals a Diverse Repertoire of Genes Involved in Prokaryote-Eukaryote Interactions within the Pseudovibrio Genus.</title>
        <authorList>
            <person name="Romano S."/>
            <person name="Fernandez-Guerra A."/>
            <person name="Reen F.J."/>
            <person name="Glockner F.O."/>
            <person name="Crowley S.P."/>
            <person name="O'Sullivan O."/>
            <person name="Cotter P.D."/>
            <person name="Adams C."/>
            <person name="Dobson A.D."/>
            <person name="O'Gara F."/>
        </authorList>
    </citation>
    <scope>NUCLEOTIDE SEQUENCE [LARGE SCALE GENOMIC DNA]</scope>
    <source>
        <strain evidence="10 11">Ad2</strain>
    </source>
</reference>
<gene>
    <name evidence="10" type="primary">mepM_2</name>
    <name evidence="10" type="ORF">PsAD2_03445</name>
</gene>
<protein>
    <submittedName>
        <fullName evidence="10">Murein DD-endopeptidase MepM</fullName>
        <ecNumber evidence="10">3.4.24.-</ecNumber>
    </submittedName>
</protein>
<dbReference type="InterPro" id="IPR011055">
    <property type="entry name" value="Dup_hybrid_motif"/>
</dbReference>
<dbReference type="PANTHER" id="PTHR21666:SF288">
    <property type="entry name" value="CELL DIVISION PROTEIN YTFB"/>
    <property type="match status" value="1"/>
</dbReference>
<keyword evidence="8" id="KW-0812">Transmembrane</keyword>
<proteinExistence type="predicted"/>
<keyword evidence="4 10" id="KW-0378">Hydrolase</keyword>
<dbReference type="OrthoDB" id="9805070at2"/>
<comment type="cofactor">
    <cofactor evidence="1">
        <name>Zn(2+)</name>
        <dbReference type="ChEBI" id="CHEBI:29105"/>
    </cofactor>
</comment>
<dbReference type="GO" id="GO:0006508">
    <property type="term" value="P:proteolysis"/>
    <property type="evidence" value="ECO:0007669"/>
    <property type="project" value="UniProtKB-KW"/>
</dbReference>
<organism evidence="10 11">
    <name type="scientific">Pseudovibrio axinellae</name>
    <dbReference type="NCBI Taxonomy" id="989403"/>
    <lineage>
        <taxon>Bacteria</taxon>
        <taxon>Pseudomonadati</taxon>
        <taxon>Pseudomonadota</taxon>
        <taxon>Alphaproteobacteria</taxon>
        <taxon>Hyphomicrobiales</taxon>
        <taxon>Stappiaceae</taxon>
        <taxon>Pseudovibrio</taxon>
    </lineage>
</organism>
<dbReference type="InterPro" id="IPR016047">
    <property type="entry name" value="M23ase_b-sheet_dom"/>
</dbReference>
<accession>A0A165WIQ2</accession>
<dbReference type="EMBL" id="LMCB01000047">
    <property type="protein sequence ID" value="KZL16571.1"/>
    <property type="molecule type" value="Genomic_DNA"/>
</dbReference>
<dbReference type="CDD" id="cd12797">
    <property type="entry name" value="M23_peptidase"/>
    <property type="match status" value="1"/>
</dbReference>
<evidence type="ECO:0000256" key="6">
    <source>
        <dbReference type="ARBA" id="ARBA00023049"/>
    </source>
</evidence>
<dbReference type="GO" id="GO:0046872">
    <property type="term" value="F:metal ion binding"/>
    <property type="evidence" value="ECO:0007669"/>
    <property type="project" value="UniProtKB-KW"/>
</dbReference>
<evidence type="ECO:0000256" key="4">
    <source>
        <dbReference type="ARBA" id="ARBA00022801"/>
    </source>
</evidence>
<evidence type="ECO:0000256" key="3">
    <source>
        <dbReference type="ARBA" id="ARBA00022723"/>
    </source>
</evidence>
<dbReference type="AlphaFoldDB" id="A0A165WIQ2"/>
<name>A0A165WIQ2_9HYPH</name>
<dbReference type="PANTHER" id="PTHR21666">
    <property type="entry name" value="PEPTIDASE-RELATED"/>
    <property type="match status" value="1"/>
</dbReference>
<feature type="transmembrane region" description="Helical" evidence="8">
    <location>
        <begin position="41"/>
        <end position="64"/>
    </location>
</feature>
<dbReference type="PATRIC" id="fig|989403.3.peg.3711"/>
<keyword evidence="8" id="KW-0472">Membrane</keyword>
<feature type="domain" description="M23ase beta-sheet core" evidence="9">
    <location>
        <begin position="512"/>
        <end position="607"/>
    </location>
</feature>
<comment type="caution">
    <text evidence="10">The sequence shown here is derived from an EMBL/GenBank/DDBJ whole genome shotgun (WGS) entry which is preliminary data.</text>
</comment>
<evidence type="ECO:0000256" key="1">
    <source>
        <dbReference type="ARBA" id="ARBA00001947"/>
    </source>
</evidence>
<dbReference type="EC" id="3.4.24.-" evidence="10"/>
<dbReference type="SUPFAM" id="SSF51261">
    <property type="entry name" value="Duplicated hybrid motif"/>
    <property type="match status" value="1"/>
</dbReference>
<evidence type="ECO:0000256" key="2">
    <source>
        <dbReference type="ARBA" id="ARBA00022670"/>
    </source>
</evidence>
<dbReference type="Gene3D" id="3.10.450.350">
    <property type="match status" value="1"/>
</dbReference>
<evidence type="ECO:0000256" key="8">
    <source>
        <dbReference type="SAM" id="Phobius"/>
    </source>
</evidence>
<keyword evidence="2" id="KW-0645">Protease</keyword>
<dbReference type="Gene3D" id="2.70.70.10">
    <property type="entry name" value="Glucose Permease (Domain IIA)"/>
    <property type="match status" value="1"/>
</dbReference>
<dbReference type="STRING" id="989403.SAMN05421798_1021"/>
<evidence type="ECO:0000313" key="11">
    <source>
        <dbReference type="Proteomes" id="UP000076577"/>
    </source>
</evidence>
<keyword evidence="3" id="KW-0479">Metal-binding</keyword>